<keyword evidence="8" id="KW-0862">Zinc</keyword>
<dbReference type="GO" id="GO:0016567">
    <property type="term" value="P:protein ubiquitination"/>
    <property type="evidence" value="ECO:0007669"/>
    <property type="project" value="TreeGrafter"/>
</dbReference>
<evidence type="ECO:0000256" key="2">
    <source>
        <dbReference type="ARBA" id="ARBA00004906"/>
    </source>
</evidence>
<keyword evidence="5" id="KW-0479">Metal-binding</keyword>
<dbReference type="AlphaFoldDB" id="W4FZ31"/>
<accession>W4FZ31</accession>
<dbReference type="PANTHER" id="PTHR11254:SF440">
    <property type="entry name" value="E3 UBIQUITIN-PROTEIN LIGASE NEDD-4"/>
    <property type="match status" value="1"/>
</dbReference>
<dbReference type="EMBL" id="KI913156">
    <property type="protein sequence ID" value="ETV72039.1"/>
    <property type="molecule type" value="Genomic_DNA"/>
</dbReference>
<reference evidence="12" key="1">
    <citation type="submission" date="2013-12" db="EMBL/GenBank/DDBJ databases">
        <title>The Genome Sequence of Aphanomyces astaci APO3.</title>
        <authorList>
            <consortium name="The Broad Institute Genomics Platform"/>
            <person name="Russ C."/>
            <person name="Tyler B."/>
            <person name="van West P."/>
            <person name="Dieguez-Uribeondo J."/>
            <person name="Young S.K."/>
            <person name="Zeng Q."/>
            <person name="Gargeya S."/>
            <person name="Fitzgerald M."/>
            <person name="Abouelleil A."/>
            <person name="Alvarado L."/>
            <person name="Chapman S.B."/>
            <person name="Gainer-Dewar J."/>
            <person name="Goldberg J."/>
            <person name="Griggs A."/>
            <person name="Gujja S."/>
            <person name="Hansen M."/>
            <person name="Howarth C."/>
            <person name="Imamovic A."/>
            <person name="Ireland A."/>
            <person name="Larimer J."/>
            <person name="McCowan C."/>
            <person name="Murphy C."/>
            <person name="Pearson M."/>
            <person name="Poon T.W."/>
            <person name="Priest M."/>
            <person name="Roberts A."/>
            <person name="Saif S."/>
            <person name="Shea T."/>
            <person name="Sykes S."/>
            <person name="Wortman J."/>
            <person name="Nusbaum C."/>
            <person name="Birren B."/>
        </authorList>
    </citation>
    <scope>NUCLEOTIDE SEQUENCE [LARGE SCALE GENOMIC DNA]</scope>
    <source>
        <strain evidence="12">APO3</strain>
    </source>
</reference>
<evidence type="ECO:0000256" key="1">
    <source>
        <dbReference type="ARBA" id="ARBA00000885"/>
    </source>
</evidence>
<dbReference type="VEuPathDB" id="FungiDB:H257_12841"/>
<feature type="domain" description="HECT" evidence="11">
    <location>
        <begin position="276"/>
        <end position="601"/>
    </location>
</feature>
<dbReference type="InterPro" id="IPR001876">
    <property type="entry name" value="Znf_RanBP2"/>
</dbReference>
<dbReference type="CDD" id="cd00078">
    <property type="entry name" value="HECTc"/>
    <property type="match status" value="1"/>
</dbReference>
<evidence type="ECO:0000256" key="9">
    <source>
        <dbReference type="PROSITE-ProRule" id="PRU00104"/>
    </source>
</evidence>
<evidence type="ECO:0000256" key="6">
    <source>
        <dbReference type="ARBA" id="ARBA00022771"/>
    </source>
</evidence>
<name>W4FZ31_APHAT</name>
<evidence type="ECO:0000256" key="4">
    <source>
        <dbReference type="ARBA" id="ARBA00022679"/>
    </source>
</evidence>
<dbReference type="InterPro" id="IPR050409">
    <property type="entry name" value="E3_ubiq-protein_ligase"/>
</dbReference>
<comment type="catalytic activity">
    <reaction evidence="1">
        <text>S-ubiquitinyl-[E2 ubiquitin-conjugating enzyme]-L-cysteine + [acceptor protein]-L-lysine = [E2 ubiquitin-conjugating enzyme]-L-cysteine + N(6)-ubiquitinyl-[acceptor protein]-L-lysine.</text>
        <dbReference type="EC" id="2.3.2.26"/>
    </reaction>
</comment>
<dbReference type="GeneID" id="20814837"/>
<dbReference type="RefSeq" id="XP_009838482.1">
    <property type="nucleotide sequence ID" value="XM_009840180.1"/>
</dbReference>
<dbReference type="GO" id="GO:0061630">
    <property type="term" value="F:ubiquitin protein ligase activity"/>
    <property type="evidence" value="ECO:0007669"/>
    <property type="project" value="UniProtKB-EC"/>
</dbReference>
<dbReference type="Gene3D" id="3.30.2410.10">
    <property type="entry name" value="Hect, E3 ligase catalytic domain"/>
    <property type="match status" value="1"/>
</dbReference>
<keyword evidence="10" id="KW-0472">Membrane</keyword>
<comment type="pathway">
    <text evidence="2">Protein modification; protein ubiquitination.</text>
</comment>
<dbReference type="GO" id="GO:0008270">
    <property type="term" value="F:zinc ion binding"/>
    <property type="evidence" value="ECO:0007669"/>
    <property type="project" value="UniProtKB-KW"/>
</dbReference>
<evidence type="ECO:0000313" key="12">
    <source>
        <dbReference type="EMBL" id="ETV72039.1"/>
    </source>
</evidence>
<keyword evidence="6" id="KW-0863">Zinc-finger</keyword>
<dbReference type="SUPFAM" id="SSF56204">
    <property type="entry name" value="Hect, E3 ligase catalytic domain"/>
    <property type="match status" value="1"/>
</dbReference>
<sequence>MSTNATTQTTVGEAGPASSTFNAGYLVLVISVATAATAVYYYLKWRSKYYDPLLPNEVVGDLEGHTRDSLEDSAVEATKWTCGVCDFHNAVDQSSCLLCATAQGVYVLESPAFATGTGTTVREDQLNAVQSCARYNASFVHFLAIYGHIRRRRKQWRRHRDAATGVWEWVTDISTSQPHYLVVTSSLSHQIEWSTLARASAGIDVLGHHLPTWWSHVLDQLRQEPFAFKYAWLVGHLNATYTGHVKFTVTRAGILEESLQVLSQLPRHQLCSFTSIALRGEVALDAGGVAREWYTLLSNAILDTSNGLFMVSNKDDQSFFINPNSERDHGPNHLADFQAVGRLLGKAIIDEQMLPFHFCVPLFKMLLGYPVSIEDVRYLDPTVYSSLTYIRDCDDVDDLALTFSVSVDTDVPEVELVVGGRDVGVTNANKAEYVERMVQYLMFERVAPQLQRLVQGLYDVLPQELLMPFDYKELELILCGFSEIDVGDWKRSTIVSKSLEDVVGWFWDVVEFDMTPSDRAKLLQFTTGSSRVPLQGFRGLTSHDGQLCPFSLHGVKYHPQELPKVHSCYNRMDLPIYPTREELRSALFFLVSIEDLVFTLL</sequence>
<evidence type="ECO:0000256" key="5">
    <source>
        <dbReference type="ARBA" id="ARBA00022723"/>
    </source>
</evidence>
<dbReference type="InterPro" id="IPR035983">
    <property type="entry name" value="Hect_E3_ubiquitin_ligase"/>
</dbReference>
<organism evidence="12">
    <name type="scientific">Aphanomyces astaci</name>
    <name type="common">Crayfish plague agent</name>
    <dbReference type="NCBI Taxonomy" id="112090"/>
    <lineage>
        <taxon>Eukaryota</taxon>
        <taxon>Sar</taxon>
        <taxon>Stramenopiles</taxon>
        <taxon>Oomycota</taxon>
        <taxon>Saprolegniomycetes</taxon>
        <taxon>Saprolegniales</taxon>
        <taxon>Verrucalvaceae</taxon>
        <taxon>Aphanomyces</taxon>
    </lineage>
</organism>
<keyword evidence="10" id="KW-1133">Transmembrane helix</keyword>
<dbReference type="GO" id="GO:0006511">
    <property type="term" value="P:ubiquitin-dependent protein catabolic process"/>
    <property type="evidence" value="ECO:0007669"/>
    <property type="project" value="TreeGrafter"/>
</dbReference>
<dbReference type="OrthoDB" id="8068875at2759"/>
<dbReference type="PANTHER" id="PTHR11254">
    <property type="entry name" value="HECT DOMAIN UBIQUITIN-PROTEIN LIGASE"/>
    <property type="match status" value="1"/>
</dbReference>
<proteinExistence type="predicted"/>
<dbReference type="GO" id="GO:0005737">
    <property type="term" value="C:cytoplasm"/>
    <property type="evidence" value="ECO:0007669"/>
    <property type="project" value="TreeGrafter"/>
</dbReference>
<dbReference type="Gene3D" id="3.90.1750.10">
    <property type="entry name" value="Hect, E3 ligase catalytic domains"/>
    <property type="match status" value="1"/>
</dbReference>
<protein>
    <recommendedName>
        <fullName evidence="3">HECT-type E3 ubiquitin transferase</fullName>
        <ecNumber evidence="3">2.3.2.26</ecNumber>
    </recommendedName>
</protein>
<evidence type="ECO:0000256" key="7">
    <source>
        <dbReference type="ARBA" id="ARBA00022786"/>
    </source>
</evidence>
<dbReference type="Gene3D" id="3.30.2160.10">
    <property type="entry name" value="Hect, E3 ligase catalytic domain"/>
    <property type="match status" value="1"/>
</dbReference>
<dbReference type="FunFam" id="3.30.2410.10:FF:000009">
    <property type="entry name" value="Probable E3 ubiquitin-protein ligase HECTD2"/>
    <property type="match status" value="1"/>
</dbReference>
<dbReference type="InterPro" id="IPR000569">
    <property type="entry name" value="HECT_dom"/>
</dbReference>
<keyword evidence="7 9" id="KW-0833">Ubl conjugation pathway</keyword>
<dbReference type="SMART" id="SM00119">
    <property type="entry name" value="HECTc"/>
    <property type="match status" value="1"/>
</dbReference>
<dbReference type="STRING" id="112090.W4FZ31"/>
<dbReference type="EC" id="2.3.2.26" evidence="3"/>
<feature type="active site" description="Glycyl thioester intermediate" evidence="9">
    <location>
        <position position="568"/>
    </location>
</feature>
<dbReference type="Pfam" id="PF00632">
    <property type="entry name" value="HECT"/>
    <property type="match status" value="1"/>
</dbReference>
<gene>
    <name evidence="12" type="ORF">H257_12841</name>
</gene>
<keyword evidence="4" id="KW-0808">Transferase</keyword>
<dbReference type="PROSITE" id="PS01358">
    <property type="entry name" value="ZF_RANBP2_1"/>
    <property type="match status" value="1"/>
</dbReference>
<evidence type="ECO:0000259" key="11">
    <source>
        <dbReference type="PROSITE" id="PS50237"/>
    </source>
</evidence>
<dbReference type="PROSITE" id="PS50237">
    <property type="entry name" value="HECT"/>
    <property type="match status" value="1"/>
</dbReference>
<keyword evidence="10" id="KW-0812">Transmembrane</keyword>
<evidence type="ECO:0000256" key="8">
    <source>
        <dbReference type="ARBA" id="ARBA00022833"/>
    </source>
</evidence>
<feature type="transmembrane region" description="Helical" evidence="10">
    <location>
        <begin position="23"/>
        <end position="43"/>
    </location>
</feature>
<evidence type="ECO:0000256" key="3">
    <source>
        <dbReference type="ARBA" id="ARBA00012485"/>
    </source>
</evidence>
<evidence type="ECO:0000256" key="10">
    <source>
        <dbReference type="SAM" id="Phobius"/>
    </source>
</evidence>